<proteinExistence type="predicted"/>
<reference evidence="1 2" key="1">
    <citation type="submission" date="2018-06" db="EMBL/GenBank/DDBJ databases">
        <authorList>
            <consortium name="Pathogen Informatics"/>
            <person name="Doyle S."/>
        </authorList>
    </citation>
    <scope>NUCLEOTIDE SEQUENCE [LARGE SCALE GENOMIC DNA]</scope>
    <source>
        <strain evidence="1 2">NCTC11224</strain>
    </source>
</reference>
<dbReference type="RefSeq" id="WP_055176024.1">
    <property type="nucleotide sequence ID" value="NZ_JAIWZC010000001.1"/>
</dbReference>
<dbReference type="EMBL" id="UAVW01000016">
    <property type="protein sequence ID" value="SQB14859.1"/>
    <property type="molecule type" value="Genomic_DNA"/>
</dbReference>
<keyword evidence="2" id="KW-1185">Reference proteome</keyword>
<dbReference type="Gene3D" id="3.10.450.40">
    <property type="match status" value="1"/>
</dbReference>
<evidence type="ECO:0000313" key="2">
    <source>
        <dbReference type="Proteomes" id="UP000251853"/>
    </source>
</evidence>
<name>A0A2X2WMS6_9FIRM</name>
<sequence>MDVIRGDGQLLADINLDPPNMHQAVLQNIAIILDSIQGSAPMLRGLGISSEYYGRPLNVIENEMVANVYDQIEKYEPRAIISSVSIETNHITGQLIPIVELEGVKEDGE</sequence>
<dbReference type="Proteomes" id="UP000251853">
    <property type="component" value="Unassembled WGS sequence"/>
</dbReference>
<organism evidence="1 2">
    <name type="scientific">Enterocloster clostridioformis</name>
    <dbReference type="NCBI Taxonomy" id="1531"/>
    <lineage>
        <taxon>Bacteria</taxon>
        <taxon>Bacillati</taxon>
        <taxon>Bacillota</taxon>
        <taxon>Clostridia</taxon>
        <taxon>Lachnospirales</taxon>
        <taxon>Lachnospiraceae</taxon>
        <taxon>Enterocloster</taxon>
    </lineage>
</organism>
<evidence type="ECO:0000313" key="1">
    <source>
        <dbReference type="EMBL" id="SQB14859.1"/>
    </source>
</evidence>
<gene>
    <name evidence="1" type="ORF">NCTC11224_03913</name>
</gene>
<dbReference type="AlphaFoldDB" id="A0A2X2WMS6"/>
<dbReference type="SUPFAM" id="SSF160719">
    <property type="entry name" value="gpW/gp25-like"/>
    <property type="match status" value="1"/>
</dbReference>
<protein>
    <submittedName>
        <fullName evidence="1">Gene 25-like lysozyme</fullName>
    </submittedName>
</protein>
<accession>A0A2X2WMS6</accession>